<dbReference type="InterPro" id="IPR005835">
    <property type="entry name" value="NTP_transferase_dom"/>
</dbReference>
<keyword evidence="2" id="KW-0808">Transferase</keyword>
<reference evidence="2" key="2">
    <citation type="journal article" date="2014" name="ISME J.">
        <title>Microbial stratification in low pH oxic and suboxic macroscopic growths along an acid mine drainage.</title>
        <authorList>
            <person name="Mendez-Garcia C."/>
            <person name="Mesa V."/>
            <person name="Sprenger R.R."/>
            <person name="Richter M."/>
            <person name="Diez M.S."/>
            <person name="Solano J."/>
            <person name="Bargiela R."/>
            <person name="Golyshina O.V."/>
            <person name="Manteca A."/>
            <person name="Ramos J.L."/>
            <person name="Gallego J.R."/>
            <person name="Llorente I."/>
            <person name="Martins Dos Santos V.A."/>
            <person name="Jensen O.N."/>
            <person name="Pelaez A.I."/>
            <person name="Sanchez J."/>
            <person name="Ferrer M."/>
        </authorList>
    </citation>
    <scope>NUCLEOTIDE SEQUENCE</scope>
</reference>
<feature type="domain" description="Nucleotidyl transferase" evidence="1">
    <location>
        <begin position="36"/>
        <end position="139"/>
    </location>
</feature>
<comment type="caution">
    <text evidence="2">The sequence shown here is derived from an EMBL/GenBank/DDBJ whole genome shotgun (WGS) entry which is preliminary data.</text>
</comment>
<dbReference type="EMBL" id="AUZY01000763">
    <property type="protein sequence ID" value="EQD77475.1"/>
    <property type="molecule type" value="Genomic_DNA"/>
</dbReference>
<name>T1D592_9ZZZZ</name>
<protein>
    <submittedName>
        <fullName evidence="2">Nucleotidyl transferase</fullName>
    </submittedName>
</protein>
<sequence length="143" mass="15469">MNRVASDPFVVAYADVYWGLGSGIYRELLADRGPKIVAAHVEDGGRYGRLELATWPGRVELRAIHEKDGRATPALVNGGLYLLPGALGERLHDLLPSIRGEIELTDAVTGLARWGHAIQVLIANTWFDVGTPARWSEANGGTP</sequence>
<evidence type="ECO:0000259" key="1">
    <source>
        <dbReference type="Pfam" id="PF00483"/>
    </source>
</evidence>
<dbReference type="InterPro" id="IPR029044">
    <property type="entry name" value="Nucleotide-diphossugar_trans"/>
</dbReference>
<proteinExistence type="predicted"/>
<dbReference type="Pfam" id="PF00483">
    <property type="entry name" value="NTP_transferase"/>
    <property type="match status" value="1"/>
</dbReference>
<gene>
    <name evidence="2" type="ORF">B1B_01046</name>
</gene>
<reference evidence="2" key="1">
    <citation type="submission" date="2013-08" db="EMBL/GenBank/DDBJ databases">
        <authorList>
            <person name="Mendez C."/>
            <person name="Richter M."/>
            <person name="Ferrer M."/>
            <person name="Sanchez J."/>
        </authorList>
    </citation>
    <scope>NUCLEOTIDE SEQUENCE</scope>
</reference>
<dbReference type="GO" id="GO:0016740">
    <property type="term" value="F:transferase activity"/>
    <property type="evidence" value="ECO:0007669"/>
    <property type="project" value="UniProtKB-KW"/>
</dbReference>
<dbReference type="AlphaFoldDB" id="T1D592"/>
<dbReference type="SUPFAM" id="SSF53448">
    <property type="entry name" value="Nucleotide-diphospho-sugar transferases"/>
    <property type="match status" value="1"/>
</dbReference>
<evidence type="ECO:0000313" key="2">
    <source>
        <dbReference type="EMBL" id="EQD77475.1"/>
    </source>
</evidence>
<accession>T1D592</accession>
<dbReference type="Gene3D" id="3.90.550.10">
    <property type="entry name" value="Spore Coat Polysaccharide Biosynthesis Protein SpsA, Chain A"/>
    <property type="match status" value="1"/>
</dbReference>
<organism evidence="2">
    <name type="scientific">mine drainage metagenome</name>
    <dbReference type="NCBI Taxonomy" id="410659"/>
    <lineage>
        <taxon>unclassified sequences</taxon>
        <taxon>metagenomes</taxon>
        <taxon>ecological metagenomes</taxon>
    </lineage>
</organism>